<sequence length="238" mass="26547">MNAPLKPSTLRPAASTDWPEDAVPEAWIDSLFARMSGMYGSKFADMWRGTDLTVVRKLWGTELNHLSRDELKAGVEALRTRLFPPTLPEFLALCKPPVNYDAALYEATQQLRLRADGKDEWTNPAFYWAAIKVGEFDMLNLSHSALIKRFSAALDEVLRREVQPVPPRAVSLPAPGKTRAQPEKVQAAVAEVKAMRREVGNKDWAKKILDRQKRGEKLALAVVQMAKRALGIADEVAA</sequence>
<proteinExistence type="predicted"/>
<evidence type="ECO:0000313" key="1">
    <source>
        <dbReference type="EMBL" id="NNH14323.1"/>
    </source>
</evidence>
<comment type="caution">
    <text evidence="1">The sequence shown here is derived from an EMBL/GenBank/DDBJ whole genome shotgun (WGS) entry which is preliminary data.</text>
</comment>
<dbReference type="RefSeq" id="WP_151023600.1">
    <property type="nucleotide sequence ID" value="NZ_BAAAEB010000054.1"/>
</dbReference>
<dbReference type="AlphaFoldDB" id="A0A849BKS3"/>
<name>A0A849BKS3_9BURK</name>
<protein>
    <submittedName>
        <fullName evidence="1">Uncharacterized protein</fullName>
    </submittedName>
</protein>
<reference evidence="1 2" key="1">
    <citation type="submission" date="2020-05" db="EMBL/GenBank/DDBJ databases">
        <title>MicrobeNet Type strains.</title>
        <authorList>
            <person name="Nicholson A.C."/>
        </authorList>
    </citation>
    <scope>NUCLEOTIDE SEQUENCE [LARGE SCALE GENOMIC DNA]</scope>
    <source>
        <strain evidence="1 2">ATCC 700815</strain>
    </source>
</reference>
<gene>
    <name evidence="1" type="ORF">HLB16_26115</name>
</gene>
<organism evidence="1 2">
    <name type="scientific">Cupriavidus gilardii</name>
    <dbReference type="NCBI Taxonomy" id="82541"/>
    <lineage>
        <taxon>Bacteria</taxon>
        <taxon>Pseudomonadati</taxon>
        <taxon>Pseudomonadota</taxon>
        <taxon>Betaproteobacteria</taxon>
        <taxon>Burkholderiales</taxon>
        <taxon>Burkholderiaceae</taxon>
        <taxon>Cupriavidus</taxon>
    </lineage>
</organism>
<evidence type="ECO:0000313" key="2">
    <source>
        <dbReference type="Proteomes" id="UP000542973"/>
    </source>
</evidence>
<accession>A0A849BKS3</accession>
<dbReference type="Proteomes" id="UP000542973">
    <property type="component" value="Unassembled WGS sequence"/>
</dbReference>
<dbReference type="EMBL" id="JABEMD010000094">
    <property type="protein sequence ID" value="NNH14323.1"/>
    <property type="molecule type" value="Genomic_DNA"/>
</dbReference>